<feature type="transmembrane region" description="Helical" evidence="2">
    <location>
        <begin position="723"/>
        <end position="742"/>
    </location>
</feature>
<feature type="domain" description="Helicase ATP-binding" evidence="3">
    <location>
        <begin position="25"/>
        <end position="208"/>
    </location>
</feature>
<dbReference type="RefSeq" id="WP_136822382.1">
    <property type="nucleotide sequence ID" value="NZ_BMJX01000007.1"/>
</dbReference>
<accession>A0A4U0GUM8</accession>
<comment type="caution">
    <text evidence="4">The sequence shown here is derived from an EMBL/GenBank/DDBJ whole genome shotgun (WGS) entry which is preliminary data.</text>
</comment>
<dbReference type="GO" id="GO:0004386">
    <property type="term" value="F:helicase activity"/>
    <property type="evidence" value="ECO:0007669"/>
    <property type="project" value="UniProtKB-KW"/>
</dbReference>
<evidence type="ECO:0000256" key="2">
    <source>
        <dbReference type="SAM" id="Phobius"/>
    </source>
</evidence>
<dbReference type="PROSITE" id="PS51192">
    <property type="entry name" value="HELICASE_ATP_BIND_1"/>
    <property type="match status" value="1"/>
</dbReference>
<organism evidence="4 5">
    <name type="scientific">Sphingobacterium alkalisoli</name>
    <dbReference type="NCBI Taxonomy" id="1874115"/>
    <lineage>
        <taxon>Bacteria</taxon>
        <taxon>Pseudomonadati</taxon>
        <taxon>Bacteroidota</taxon>
        <taxon>Sphingobacteriia</taxon>
        <taxon>Sphingobacteriales</taxon>
        <taxon>Sphingobacteriaceae</taxon>
        <taxon>Sphingobacterium</taxon>
    </lineage>
</organism>
<dbReference type="SMART" id="SM00487">
    <property type="entry name" value="DEXDc"/>
    <property type="match status" value="1"/>
</dbReference>
<evidence type="ECO:0000256" key="1">
    <source>
        <dbReference type="SAM" id="MobiDB-lite"/>
    </source>
</evidence>
<dbReference type="CDD" id="cd18785">
    <property type="entry name" value="SF2_C"/>
    <property type="match status" value="1"/>
</dbReference>
<evidence type="ECO:0000313" key="4">
    <source>
        <dbReference type="EMBL" id="TJY62596.1"/>
    </source>
</evidence>
<dbReference type="GO" id="GO:0005524">
    <property type="term" value="F:ATP binding"/>
    <property type="evidence" value="ECO:0007669"/>
    <property type="project" value="InterPro"/>
</dbReference>
<dbReference type="Gene3D" id="3.40.50.300">
    <property type="entry name" value="P-loop containing nucleotide triphosphate hydrolases"/>
    <property type="match status" value="2"/>
</dbReference>
<dbReference type="PANTHER" id="PTHR47396">
    <property type="entry name" value="TYPE I RESTRICTION ENZYME ECOKI R PROTEIN"/>
    <property type="match status" value="1"/>
</dbReference>
<feature type="compositionally biased region" description="Acidic residues" evidence="1">
    <location>
        <begin position="118"/>
        <end position="130"/>
    </location>
</feature>
<keyword evidence="4" id="KW-0347">Helicase</keyword>
<dbReference type="GO" id="GO:0003677">
    <property type="term" value="F:DNA binding"/>
    <property type="evidence" value="ECO:0007669"/>
    <property type="project" value="InterPro"/>
</dbReference>
<name>A0A4U0GUM8_9SPHI</name>
<dbReference type="Pfam" id="PF04851">
    <property type="entry name" value="ResIII"/>
    <property type="match status" value="1"/>
</dbReference>
<keyword evidence="4" id="KW-0547">Nucleotide-binding</keyword>
<dbReference type="PANTHER" id="PTHR47396:SF1">
    <property type="entry name" value="ATP-DEPENDENT HELICASE IRC3-RELATED"/>
    <property type="match status" value="1"/>
</dbReference>
<dbReference type="EMBL" id="SUKA01000007">
    <property type="protein sequence ID" value="TJY62596.1"/>
    <property type="molecule type" value="Genomic_DNA"/>
</dbReference>
<dbReference type="InterPro" id="IPR014001">
    <property type="entry name" value="Helicase_ATP-bd"/>
</dbReference>
<feature type="transmembrane region" description="Helical" evidence="2">
    <location>
        <begin position="534"/>
        <end position="551"/>
    </location>
</feature>
<dbReference type="Proteomes" id="UP000309872">
    <property type="component" value="Unassembled WGS sequence"/>
</dbReference>
<keyword evidence="2" id="KW-1133">Transmembrane helix</keyword>
<keyword evidence="5" id="KW-1185">Reference proteome</keyword>
<keyword evidence="4" id="KW-0378">Hydrolase</keyword>
<gene>
    <name evidence="4" type="ORF">FAZ19_19175</name>
</gene>
<dbReference type="OrthoDB" id="9759819at2"/>
<keyword evidence="4" id="KW-0067">ATP-binding</keyword>
<proteinExistence type="predicted"/>
<dbReference type="SUPFAM" id="SSF52540">
    <property type="entry name" value="P-loop containing nucleoside triphosphate hydrolases"/>
    <property type="match status" value="1"/>
</dbReference>
<dbReference type="InterPro" id="IPR027417">
    <property type="entry name" value="P-loop_NTPase"/>
</dbReference>
<dbReference type="AlphaFoldDB" id="A0A4U0GUM8"/>
<dbReference type="GO" id="GO:0005829">
    <property type="term" value="C:cytosol"/>
    <property type="evidence" value="ECO:0007669"/>
    <property type="project" value="TreeGrafter"/>
</dbReference>
<feature type="transmembrane region" description="Helical" evidence="2">
    <location>
        <begin position="686"/>
        <end position="703"/>
    </location>
</feature>
<dbReference type="InterPro" id="IPR006935">
    <property type="entry name" value="Helicase/UvrB_N"/>
</dbReference>
<keyword evidence="2" id="KW-0812">Transmembrane</keyword>
<keyword evidence="2" id="KW-0472">Membrane</keyword>
<reference evidence="4 5" key="1">
    <citation type="submission" date="2019-04" db="EMBL/GenBank/DDBJ databases">
        <title>Sphingobacterium olei sp. nov., isolated from oil-contaminated soil.</title>
        <authorList>
            <person name="Liu B."/>
        </authorList>
    </citation>
    <scope>NUCLEOTIDE SEQUENCE [LARGE SCALE GENOMIC DNA]</scope>
    <source>
        <strain evidence="4 5">Y3L14</strain>
    </source>
</reference>
<sequence length="907" mass="104546">MTEYPKEIKFKYSWRKYQQRVLDDLQEHLTNGHLHVIAPPGSGKTVLGLEVAIRLNKPTLILAPTIAIRNQWIQRFCELFLQTHLTPDWISRDIRNPKFMTVVTYQGLHAACNNLRIEEDDTDTEEETEENGSGRSTNPNLDNIISGLKSQNIKTIVVDEAHHLKNEWWQTLTKVKDKLEPIIVGLTATPPYDVTATEWQRYIDLNGPVDTEISVPELVIEGDLCPHQDYVYVTLPTEKEKQSIVDFRQNIEKLFHEIKSDETIIEAIEKHPIWQNPMEQLDWIYNNLSYYSACLIFLNANEKEIPEIHREVIGDIKFKIPRLDYEWMETLLDFYIYKDKVHFKAFEEHQKSLEHRLRRYGAIERRQINFSHNQRVTGFLTSSISKLNGIQEIVDFEYKKLGKNLRLVILSDFIRKEFFINSAENKLELNKIGIIPIFEKLRRENKENKKIAVLTGSMIIIPVSAYAAFEAKAAKYGITQINSNPVPFDNSYVLINQNERLKHEIVHIVTQIFQRGEIEILIGTKSLLGEGWDAPAINALILASFVGSFVLSNQMRGRAIRTQNGNGDKTGNIWHLVCIDPTSPKGGDDFELLKRRFRSFVGVSFKEEPGIENGIGRLNLPENIHHKEEAEKKNIEMFTRAGDRESLKQRWKEALATGVNLVEEIKIPFPEEREYKTVKSMYFNKTIRNLLATLGSGLLAFGLESLQGLSRAARNIKTAQDLYLFLAIIGTTGMLIFGRLTFKTLRLYFKYRDISKDIQQIGDALLNALIKAGVIRTDNSKLKVETSVDNWGAIYCHLEGGTTFDKSTFINALQEIIAPIGNPRYVIIRKNKFMLFIKQKDYHAVPEILGRNKLLAEYFQNQWVRLVGACDLIFTRTIGGRKLLLKSRVKSLTTQFDDKVEHVNKWR</sequence>
<evidence type="ECO:0000259" key="3">
    <source>
        <dbReference type="PROSITE" id="PS51192"/>
    </source>
</evidence>
<evidence type="ECO:0000313" key="5">
    <source>
        <dbReference type="Proteomes" id="UP000309872"/>
    </source>
</evidence>
<protein>
    <submittedName>
        <fullName evidence="4">DEAD/DEAH box helicase</fullName>
    </submittedName>
</protein>
<dbReference type="InterPro" id="IPR050742">
    <property type="entry name" value="Helicase_Restrict-Modif_Enz"/>
</dbReference>
<feature type="compositionally biased region" description="Polar residues" evidence="1">
    <location>
        <begin position="131"/>
        <end position="141"/>
    </location>
</feature>
<feature type="region of interest" description="Disordered" evidence="1">
    <location>
        <begin position="116"/>
        <end position="141"/>
    </location>
</feature>
<dbReference type="GO" id="GO:0016787">
    <property type="term" value="F:hydrolase activity"/>
    <property type="evidence" value="ECO:0007669"/>
    <property type="project" value="InterPro"/>
</dbReference>